<evidence type="ECO:0000313" key="3">
    <source>
        <dbReference type="EMBL" id="PJF48860.1"/>
    </source>
</evidence>
<dbReference type="Pfam" id="PF09723">
    <property type="entry name" value="Zn_ribbon_8"/>
    <property type="match status" value="1"/>
</dbReference>
<accession>A0A2M8QGC9</accession>
<proteinExistence type="predicted"/>
<evidence type="ECO:0000256" key="1">
    <source>
        <dbReference type="SAM" id="MobiDB-lite"/>
    </source>
</evidence>
<sequence>MPIYEYRCRDCGRKFSIFWRSLSAVDEKGARCERCGSRRLMRLASRVRVVRGAGSSDFDAGGGDDALLDEMAGLDENDPRALGRFMRKMAQESGEDMGPEFDEVVTRLERGEDPEQIEKSMGDLFGDDMGGPVDDDDYGAPPEDPTAKAEKEAEEKDRKATEKRRTMPMKAKRKSPAKPKARKKK</sequence>
<dbReference type="AlphaFoldDB" id="A0A2M8QGC9"/>
<reference evidence="3 4" key="1">
    <citation type="submission" date="2017-11" db="EMBL/GenBank/DDBJ databases">
        <title>Evolution of Phototrophy in the Chloroflexi Phylum Driven by Horizontal Gene Transfer.</title>
        <authorList>
            <person name="Ward L.M."/>
            <person name="Hemp J."/>
            <person name="Shih P.M."/>
            <person name="Mcglynn S.E."/>
            <person name="Fischer W."/>
        </authorList>
    </citation>
    <scope>NUCLEOTIDE SEQUENCE [LARGE SCALE GENOMIC DNA]</scope>
    <source>
        <strain evidence="3">JP3_7</strain>
    </source>
</reference>
<dbReference type="Gene3D" id="2.20.28.30">
    <property type="entry name" value="RNA polymerase ii, chain L"/>
    <property type="match status" value="1"/>
</dbReference>
<dbReference type="PANTHER" id="PTHR34404">
    <property type="entry name" value="REGULATORY PROTEIN, FMDB FAMILY"/>
    <property type="match status" value="1"/>
</dbReference>
<feature type="compositionally biased region" description="Basic and acidic residues" evidence="1">
    <location>
        <begin position="107"/>
        <end position="121"/>
    </location>
</feature>
<dbReference type="EMBL" id="PGTN01000005">
    <property type="protein sequence ID" value="PJF48860.1"/>
    <property type="molecule type" value="Genomic_DNA"/>
</dbReference>
<dbReference type="SMART" id="SM00834">
    <property type="entry name" value="CxxC_CXXC_SSSS"/>
    <property type="match status" value="1"/>
</dbReference>
<feature type="compositionally biased region" description="Basic and acidic residues" evidence="1">
    <location>
        <begin position="145"/>
        <end position="165"/>
    </location>
</feature>
<dbReference type="PANTHER" id="PTHR34404:SF3">
    <property type="entry name" value="REGULATORY PROTEIN, FMDB FAMILY"/>
    <property type="match status" value="1"/>
</dbReference>
<evidence type="ECO:0000259" key="2">
    <source>
        <dbReference type="SMART" id="SM00834"/>
    </source>
</evidence>
<gene>
    <name evidence="3" type="ORF">CUN48_01535</name>
</gene>
<organism evidence="3 4">
    <name type="scientific">Candidatus Thermofonsia Clade 3 bacterium</name>
    <dbReference type="NCBI Taxonomy" id="2364212"/>
    <lineage>
        <taxon>Bacteria</taxon>
        <taxon>Bacillati</taxon>
        <taxon>Chloroflexota</taxon>
        <taxon>Candidatus Thermofontia</taxon>
        <taxon>Candidatus Thermofonsia Clade 3</taxon>
    </lineage>
</organism>
<dbReference type="InterPro" id="IPR013429">
    <property type="entry name" value="Regulatory_FmdB_Zinc_ribbon"/>
</dbReference>
<dbReference type="NCBIfam" id="TIGR02605">
    <property type="entry name" value="CxxC_CxxC_SSSS"/>
    <property type="match status" value="1"/>
</dbReference>
<comment type="caution">
    <text evidence="3">The sequence shown here is derived from an EMBL/GenBank/DDBJ whole genome shotgun (WGS) entry which is preliminary data.</text>
</comment>
<name>A0A2M8QGC9_9CHLR</name>
<protein>
    <submittedName>
        <fullName evidence="3">Zinc ribbon domain-containing protein</fullName>
    </submittedName>
</protein>
<feature type="region of interest" description="Disordered" evidence="1">
    <location>
        <begin position="107"/>
        <end position="185"/>
    </location>
</feature>
<feature type="compositionally biased region" description="Basic residues" evidence="1">
    <location>
        <begin position="166"/>
        <end position="185"/>
    </location>
</feature>
<dbReference type="Proteomes" id="UP000230790">
    <property type="component" value="Unassembled WGS sequence"/>
</dbReference>
<evidence type="ECO:0000313" key="4">
    <source>
        <dbReference type="Proteomes" id="UP000230790"/>
    </source>
</evidence>
<feature type="domain" description="Putative regulatory protein FmdB zinc ribbon" evidence="2">
    <location>
        <begin position="1"/>
        <end position="45"/>
    </location>
</feature>